<evidence type="ECO:0000313" key="1">
    <source>
        <dbReference type="EMBL" id="CCD52785.1"/>
    </source>
</evidence>
<dbReference type="HOGENOM" id="CLU_3359582_0_0_1"/>
<accession>G2YMD7</accession>
<organism evidence="1 2">
    <name type="scientific">Botryotinia fuckeliana (strain T4)</name>
    <name type="common">Noble rot fungus</name>
    <name type="synonym">Botrytis cinerea</name>
    <dbReference type="NCBI Taxonomy" id="999810"/>
    <lineage>
        <taxon>Eukaryota</taxon>
        <taxon>Fungi</taxon>
        <taxon>Dikarya</taxon>
        <taxon>Ascomycota</taxon>
        <taxon>Pezizomycotina</taxon>
        <taxon>Leotiomycetes</taxon>
        <taxon>Helotiales</taxon>
        <taxon>Sclerotiniaceae</taxon>
        <taxon>Botrytis</taxon>
    </lineage>
</organism>
<protein>
    <submittedName>
        <fullName evidence="1">Uncharacterized protein</fullName>
    </submittedName>
</protein>
<dbReference type="eggNOG" id="KOG1644">
    <property type="taxonomic scope" value="Eukaryota"/>
</dbReference>
<dbReference type="AlphaFoldDB" id="G2YMD7"/>
<evidence type="ECO:0000313" key="2">
    <source>
        <dbReference type="Proteomes" id="UP000008177"/>
    </source>
</evidence>
<gene>
    <name evidence="1" type="ORF">BofuT4_uP002320.1</name>
</gene>
<dbReference type="OrthoDB" id="433501at2759"/>
<sequence>MRLTADLIQSSLSYLNPLKERELDLRATRRNRFHRQ</sequence>
<dbReference type="EMBL" id="FQ790344">
    <property type="protein sequence ID" value="CCD52785.1"/>
    <property type="molecule type" value="Genomic_DNA"/>
</dbReference>
<proteinExistence type="predicted"/>
<dbReference type="InParanoid" id="G2YMD7"/>
<name>G2YMD7_BOTF4</name>
<dbReference type="Proteomes" id="UP000008177">
    <property type="component" value="Unplaced contigs"/>
</dbReference>
<reference evidence="2" key="1">
    <citation type="journal article" date="2011" name="PLoS Genet.">
        <title>Genomic analysis of the necrotrophic fungal pathogens Sclerotinia sclerotiorum and Botrytis cinerea.</title>
        <authorList>
            <person name="Amselem J."/>
            <person name="Cuomo C.A."/>
            <person name="van Kan J.A."/>
            <person name="Viaud M."/>
            <person name="Benito E.P."/>
            <person name="Couloux A."/>
            <person name="Coutinho P.M."/>
            <person name="de Vries R.P."/>
            <person name="Dyer P.S."/>
            <person name="Fillinger S."/>
            <person name="Fournier E."/>
            <person name="Gout L."/>
            <person name="Hahn M."/>
            <person name="Kohn L."/>
            <person name="Lapalu N."/>
            <person name="Plummer K.M."/>
            <person name="Pradier J.M."/>
            <person name="Quevillon E."/>
            <person name="Sharon A."/>
            <person name="Simon A."/>
            <person name="ten Have A."/>
            <person name="Tudzynski B."/>
            <person name="Tudzynski P."/>
            <person name="Wincker P."/>
            <person name="Andrew M."/>
            <person name="Anthouard V."/>
            <person name="Beever R.E."/>
            <person name="Beffa R."/>
            <person name="Benoit I."/>
            <person name="Bouzid O."/>
            <person name="Brault B."/>
            <person name="Chen Z."/>
            <person name="Choquer M."/>
            <person name="Collemare J."/>
            <person name="Cotton P."/>
            <person name="Danchin E.G."/>
            <person name="Da Silva C."/>
            <person name="Gautier A."/>
            <person name="Giraud C."/>
            <person name="Giraud T."/>
            <person name="Gonzalez C."/>
            <person name="Grossetete S."/>
            <person name="Guldener U."/>
            <person name="Henrissat B."/>
            <person name="Howlett B.J."/>
            <person name="Kodira C."/>
            <person name="Kretschmer M."/>
            <person name="Lappartient A."/>
            <person name="Leroch M."/>
            <person name="Levis C."/>
            <person name="Mauceli E."/>
            <person name="Neuveglise C."/>
            <person name="Oeser B."/>
            <person name="Pearson M."/>
            <person name="Poulain J."/>
            <person name="Poussereau N."/>
            <person name="Quesneville H."/>
            <person name="Rascle C."/>
            <person name="Schumacher J."/>
            <person name="Segurens B."/>
            <person name="Sexton A."/>
            <person name="Silva E."/>
            <person name="Sirven C."/>
            <person name="Soanes D.M."/>
            <person name="Talbot N.J."/>
            <person name="Templeton M."/>
            <person name="Yandava C."/>
            <person name="Yarden O."/>
            <person name="Zeng Q."/>
            <person name="Rollins J.A."/>
            <person name="Lebrun M.H."/>
            <person name="Dickman M."/>
        </authorList>
    </citation>
    <scope>NUCLEOTIDE SEQUENCE [LARGE SCALE GENOMIC DNA]</scope>
    <source>
        <strain evidence="2">T4</strain>
    </source>
</reference>